<sequence>MPCNKFVEYREDVRGVEPHDDRIIQPARAYLVASGCTGNKIYEEWCEAIPEISVPFRVRIRCIDENCGD</sequence>
<evidence type="ECO:0000313" key="1">
    <source>
        <dbReference type="EMBL" id="CAB5212708.1"/>
    </source>
</evidence>
<accession>A0A6J7WG70</accession>
<proteinExistence type="predicted"/>
<name>A0A6J7WG70_9CAUD</name>
<gene>
    <name evidence="1" type="ORF">UFOVP191_11</name>
</gene>
<reference evidence="1" key="1">
    <citation type="submission" date="2020-05" db="EMBL/GenBank/DDBJ databases">
        <authorList>
            <person name="Chiriac C."/>
            <person name="Salcher M."/>
            <person name="Ghai R."/>
            <person name="Kavagutti S V."/>
        </authorList>
    </citation>
    <scope>NUCLEOTIDE SEQUENCE</scope>
</reference>
<organism evidence="1">
    <name type="scientific">uncultured Caudovirales phage</name>
    <dbReference type="NCBI Taxonomy" id="2100421"/>
    <lineage>
        <taxon>Viruses</taxon>
        <taxon>Duplodnaviria</taxon>
        <taxon>Heunggongvirae</taxon>
        <taxon>Uroviricota</taxon>
        <taxon>Caudoviricetes</taxon>
        <taxon>Peduoviridae</taxon>
        <taxon>Maltschvirus</taxon>
        <taxon>Maltschvirus maltsch</taxon>
    </lineage>
</organism>
<dbReference type="EMBL" id="LR798233">
    <property type="protein sequence ID" value="CAB5212708.1"/>
    <property type="molecule type" value="Genomic_DNA"/>
</dbReference>
<protein>
    <submittedName>
        <fullName evidence="1">Uncharacterized protein</fullName>
    </submittedName>
</protein>